<keyword evidence="6 8" id="KW-0627">Porphyrin biosynthesis</keyword>
<dbReference type="GO" id="GO:0019353">
    <property type="term" value="P:protoporphyrinogen IX biosynthetic process from glutamate"/>
    <property type="evidence" value="ECO:0007669"/>
    <property type="project" value="TreeGrafter"/>
</dbReference>
<dbReference type="AlphaFoldDB" id="D7DQG9"/>
<dbReference type="InterPro" id="IPR000343">
    <property type="entry name" value="4pyrrol_synth_GluRdtase"/>
</dbReference>
<dbReference type="InParanoid" id="D7DQG9"/>
<evidence type="ECO:0000256" key="10">
    <source>
        <dbReference type="PIRSR" id="PIRSR000445-2"/>
    </source>
</evidence>
<feature type="domain" description="Quinate/shikimate 5-dehydrogenase/glutamyl-tRNA reductase" evidence="16">
    <location>
        <begin position="171"/>
        <end position="305"/>
    </location>
</feature>
<dbReference type="SUPFAM" id="SSF51735">
    <property type="entry name" value="NAD(P)-binding Rossmann-fold domains"/>
    <property type="match status" value="1"/>
</dbReference>
<comment type="function">
    <text evidence="8">Catalyzes the NADPH-dependent reduction of glutamyl-tRNA(Glu) to glutamate 1-semialdehyde (GSA).</text>
</comment>
<dbReference type="Gene3D" id="3.30.460.30">
    <property type="entry name" value="Glutamyl-tRNA reductase, N-terminal domain"/>
    <property type="match status" value="1"/>
</dbReference>
<proteinExistence type="inferred from homology"/>
<evidence type="ECO:0000313" key="18">
    <source>
        <dbReference type="EMBL" id="ADI37096.1"/>
    </source>
</evidence>
<evidence type="ECO:0000256" key="12">
    <source>
        <dbReference type="PIRSR" id="PIRSR000445-4"/>
    </source>
</evidence>
<dbReference type="InterPro" id="IPR036453">
    <property type="entry name" value="GluRdtase_dimer_dom_sf"/>
</dbReference>
<dbReference type="EMBL" id="CP002057">
    <property type="protein sequence ID" value="ADI37096.1"/>
    <property type="molecule type" value="Genomic_DNA"/>
</dbReference>
<dbReference type="Gene3D" id="3.40.50.720">
    <property type="entry name" value="NAD(P)-binding Rossmann-like Domain"/>
    <property type="match status" value="1"/>
</dbReference>
<dbReference type="FunCoup" id="D7DQG9">
    <property type="interactions" value="109"/>
</dbReference>
<comment type="similarity">
    <text evidence="2 8 13">Belongs to the glutamyl-tRNA reductase family.</text>
</comment>
<evidence type="ECO:0000256" key="2">
    <source>
        <dbReference type="ARBA" id="ARBA00005916"/>
    </source>
</evidence>
<feature type="site" description="Important for activity" evidence="8 12">
    <location>
        <position position="99"/>
    </location>
</feature>
<dbReference type="GO" id="GO:0050661">
    <property type="term" value="F:NADP binding"/>
    <property type="evidence" value="ECO:0007669"/>
    <property type="project" value="InterPro"/>
</dbReference>
<evidence type="ECO:0000259" key="15">
    <source>
        <dbReference type="Pfam" id="PF00745"/>
    </source>
</evidence>
<dbReference type="InterPro" id="IPR015896">
    <property type="entry name" value="4pyrrol_synth_GluRdtase_dimer"/>
</dbReference>
<dbReference type="CDD" id="cd05213">
    <property type="entry name" value="NAD_bind_Glutamyl_tRNA_reduct"/>
    <property type="match status" value="1"/>
</dbReference>
<dbReference type="InterPro" id="IPR036291">
    <property type="entry name" value="NAD(P)-bd_dom_sf"/>
</dbReference>
<organism evidence="18 19">
    <name type="scientific">Methanococcus voltae (strain ATCC BAA-1334 / A3)</name>
    <dbReference type="NCBI Taxonomy" id="456320"/>
    <lineage>
        <taxon>Archaea</taxon>
        <taxon>Methanobacteriati</taxon>
        <taxon>Methanobacteriota</taxon>
        <taxon>Methanomada group</taxon>
        <taxon>Methanococci</taxon>
        <taxon>Methanococcales</taxon>
        <taxon>Methanococcaceae</taxon>
        <taxon>Methanococcus</taxon>
    </lineage>
</organism>
<dbReference type="Pfam" id="PF01488">
    <property type="entry name" value="Shikimate_DH"/>
    <property type="match status" value="1"/>
</dbReference>
<feature type="active site" description="Nucleophile" evidence="8 9">
    <location>
        <position position="50"/>
    </location>
</feature>
<dbReference type="EC" id="1.2.1.70" evidence="3 8"/>
<evidence type="ECO:0000256" key="1">
    <source>
        <dbReference type="ARBA" id="ARBA00005059"/>
    </source>
</evidence>
<dbReference type="GO" id="GO:0008883">
    <property type="term" value="F:glutamyl-tRNA reductase activity"/>
    <property type="evidence" value="ECO:0007669"/>
    <property type="project" value="UniProtKB-UniRule"/>
</dbReference>
<evidence type="ECO:0000259" key="16">
    <source>
        <dbReference type="Pfam" id="PF01488"/>
    </source>
</evidence>
<dbReference type="FunFam" id="3.40.50.720:FF:000031">
    <property type="entry name" value="Glutamyl-tRNA reductase"/>
    <property type="match status" value="1"/>
</dbReference>
<dbReference type="InterPro" id="IPR018214">
    <property type="entry name" value="GluRdtase_CS"/>
</dbReference>
<keyword evidence="5 8" id="KW-0560">Oxidoreductase</keyword>
<dbReference type="eggNOG" id="arCOG01036">
    <property type="taxonomic scope" value="Archaea"/>
</dbReference>
<keyword evidence="4 8" id="KW-0521">NADP</keyword>
<dbReference type="SUPFAM" id="SSF69742">
    <property type="entry name" value="Glutamyl tRNA-reductase catalytic, N-terminal domain"/>
    <property type="match status" value="1"/>
</dbReference>
<feature type="domain" description="Glutamyl-tRNA reductase N-terminal" evidence="17">
    <location>
        <begin position="18"/>
        <end position="156"/>
    </location>
</feature>
<feature type="binding site" evidence="8 10">
    <location>
        <begin position="49"/>
        <end position="52"/>
    </location>
    <ligand>
        <name>substrate</name>
    </ligand>
</feature>
<evidence type="ECO:0000256" key="13">
    <source>
        <dbReference type="RuleBase" id="RU000584"/>
    </source>
</evidence>
<dbReference type="InterPro" id="IPR015895">
    <property type="entry name" value="4pyrrol_synth_GluRdtase_N"/>
</dbReference>
<dbReference type="Pfam" id="PF05201">
    <property type="entry name" value="GlutR_N"/>
    <property type="match status" value="1"/>
</dbReference>
<dbReference type="HOGENOM" id="CLU_035113_0_0_2"/>
<evidence type="ECO:0000256" key="14">
    <source>
        <dbReference type="SAM" id="Coils"/>
    </source>
</evidence>
<dbReference type="PROSITE" id="PS00747">
    <property type="entry name" value="GLUTR"/>
    <property type="match status" value="1"/>
</dbReference>
<dbReference type="HAMAP" id="MF_00087">
    <property type="entry name" value="Glu_tRNA_reductase"/>
    <property type="match status" value="1"/>
</dbReference>
<dbReference type="InterPro" id="IPR036343">
    <property type="entry name" value="GluRdtase_N_sf"/>
</dbReference>
<dbReference type="InterPro" id="IPR006151">
    <property type="entry name" value="Shikm_DH/Glu-tRNA_Rdtase"/>
</dbReference>
<evidence type="ECO:0000256" key="8">
    <source>
        <dbReference type="HAMAP-Rule" id="MF_00087"/>
    </source>
</evidence>
<keyword evidence="14" id="KW-0175">Coiled coil</keyword>
<evidence type="ECO:0000256" key="3">
    <source>
        <dbReference type="ARBA" id="ARBA00012970"/>
    </source>
</evidence>
<comment type="catalytic activity">
    <reaction evidence="7 8 13">
        <text>(S)-4-amino-5-oxopentanoate + tRNA(Glu) + NADP(+) = L-glutamyl-tRNA(Glu) + NADPH + H(+)</text>
        <dbReference type="Rhea" id="RHEA:12344"/>
        <dbReference type="Rhea" id="RHEA-COMP:9663"/>
        <dbReference type="Rhea" id="RHEA-COMP:9680"/>
        <dbReference type="ChEBI" id="CHEBI:15378"/>
        <dbReference type="ChEBI" id="CHEBI:57501"/>
        <dbReference type="ChEBI" id="CHEBI:57783"/>
        <dbReference type="ChEBI" id="CHEBI:58349"/>
        <dbReference type="ChEBI" id="CHEBI:78442"/>
        <dbReference type="ChEBI" id="CHEBI:78520"/>
        <dbReference type="EC" id="1.2.1.70"/>
    </reaction>
</comment>
<comment type="subunit">
    <text evidence="8">Homodimer.</text>
</comment>
<evidence type="ECO:0000313" key="19">
    <source>
        <dbReference type="Proteomes" id="UP000007722"/>
    </source>
</evidence>
<dbReference type="PIRSF" id="PIRSF000445">
    <property type="entry name" value="4pyrrol_synth_GluRdtase"/>
    <property type="match status" value="1"/>
</dbReference>
<evidence type="ECO:0000256" key="11">
    <source>
        <dbReference type="PIRSR" id="PIRSR000445-3"/>
    </source>
</evidence>
<evidence type="ECO:0000256" key="5">
    <source>
        <dbReference type="ARBA" id="ARBA00023002"/>
    </source>
</evidence>
<protein>
    <recommendedName>
        <fullName evidence="3 8">Glutamyl-tRNA reductase</fullName>
        <shortName evidence="8">GluTR</shortName>
        <ecNumber evidence="3 8">1.2.1.70</ecNumber>
    </recommendedName>
</protein>
<dbReference type="STRING" id="456320.Mvol_1441"/>
<evidence type="ECO:0000256" key="4">
    <source>
        <dbReference type="ARBA" id="ARBA00022857"/>
    </source>
</evidence>
<evidence type="ECO:0000256" key="6">
    <source>
        <dbReference type="ARBA" id="ARBA00023244"/>
    </source>
</evidence>
<evidence type="ECO:0000259" key="17">
    <source>
        <dbReference type="Pfam" id="PF05201"/>
    </source>
</evidence>
<feature type="binding site" evidence="8 10">
    <location>
        <position position="120"/>
    </location>
    <ligand>
        <name>substrate</name>
    </ligand>
</feature>
<feature type="domain" description="Tetrapyrrole biosynthesis glutamyl-tRNA reductase dimerisation" evidence="15">
    <location>
        <begin position="319"/>
        <end position="393"/>
    </location>
</feature>
<gene>
    <name evidence="8" type="primary">hemA</name>
    <name evidence="18" type="ordered locus">Mvol_1441</name>
</gene>
<feature type="coiled-coil region" evidence="14">
    <location>
        <begin position="321"/>
        <end position="360"/>
    </location>
</feature>
<accession>D7DQG9</accession>
<evidence type="ECO:0000256" key="9">
    <source>
        <dbReference type="PIRSR" id="PIRSR000445-1"/>
    </source>
</evidence>
<comment type="miscellaneous">
    <text evidence="8">During catalysis, the active site Cys acts as a nucleophile attacking the alpha-carbonyl group of tRNA-bound glutamate with the formation of a thioester intermediate between enzyme and glutamate, and the concomitant release of tRNA(Glu). The thioester intermediate is finally reduced by direct hydride transfer from NADPH, to form the product GSA.</text>
</comment>
<dbReference type="KEGG" id="mvo:Mvol_1441"/>
<feature type="binding site" evidence="8 10">
    <location>
        <begin position="114"/>
        <end position="116"/>
    </location>
    <ligand>
        <name>substrate</name>
    </ligand>
</feature>
<name>D7DQG9_METV3</name>
<feature type="binding site" evidence="8 10">
    <location>
        <position position="109"/>
    </location>
    <ligand>
        <name>substrate</name>
    </ligand>
</feature>
<sequence length="417" mass="48203">MIINYENSGVYMLLFKADHKTFSIDELEKLRQNEEEFYKKHKHCILVQTCNRIEIYFDDLQYQCIKECKKGLNNDQYMAKLLEEFKNFQIIQGKDAIIHFLKVACGIESMVLGEDQILGQIKRSLQTSKEKGKCSKYLEMVFLKAIHVGQRVRVETKINEGSVSIGSAALELVEKNFGLDNKNVLLIGAGEMGTLVAKTLAEKNIKAVIISNRTYERAERLAKELKGIAINFDKLKEAINYSDIIICATASPHTILHKKDIEDIQKSNSVSAKIIVDIANPRDVEESVSELENIILYTIDNLREVSDTNLQKRMDEMPKVYEIITQEYEILLKNLEKLDIEEILKDLNNYLEEIRVKELNKALNLVKNNPEKAEEIFKNFSKSITKKISHDYVNYSCNTSKDKLINSIWWKNEQYKK</sequence>
<feature type="binding site" evidence="8 11">
    <location>
        <begin position="188"/>
        <end position="193"/>
    </location>
    <ligand>
        <name>NADP(+)</name>
        <dbReference type="ChEBI" id="CHEBI:58349"/>
    </ligand>
</feature>
<dbReference type="Pfam" id="PF00745">
    <property type="entry name" value="GlutR_dimer"/>
    <property type="match status" value="1"/>
</dbReference>
<keyword evidence="19" id="KW-1185">Reference proteome</keyword>
<dbReference type="NCBIfam" id="TIGR01035">
    <property type="entry name" value="hemA"/>
    <property type="match status" value="1"/>
</dbReference>
<dbReference type="UniPathway" id="UPA00251">
    <property type="reaction ID" value="UER00316"/>
</dbReference>
<dbReference type="SUPFAM" id="SSF69075">
    <property type="entry name" value="Glutamyl tRNA-reductase dimerization domain"/>
    <property type="match status" value="1"/>
</dbReference>
<reference evidence="18 19" key="1">
    <citation type="submission" date="2010-05" db="EMBL/GenBank/DDBJ databases">
        <title>Complete sequence of Methanococcus voltae A3.</title>
        <authorList>
            <consortium name="US DOE Joint Genome Institute"/>
            <person name="Lucas S."/>
            <person name="Copeland A."/>
            <person name="Lapidus A."/>
            <person name="Cheng J.-F."/>
            <person name="Bruce D."/>
            <person name="Goodwin L."/>
            <person name="Pitluck S."/>
            <person name="Lowry S."/>
            <person name="Clum A."/>
            <person name="Land M."/>
            <person name="Hauser L."/>
            <person name="Kyrpides N."/>
            <person name="Mikhailova N."/>
            <person name="Whitman W.B."/>
            <person name="Woyke T."/>
        </authorList>
    </citation>
    <scope>NUCLEOTIDE SEQUENCE [LARGE SCALE GENOMIC DNA]</scope>
    <source>
        <strain evidence="19">ATCC BAA-1334 / A3</strain>
    </source>
</reference>
<dbReference type="Proteomes" id="UP000007722">
    <property type="component" value="Chromosome"/>
</dbReference>
<comment type="pathway">
    <text evidence="1 8 13">Porphyrin-containing compound metabolism; protoporphyrin-IX biosynthesis; 5-aminolevulinate from L-glutamyl-tRNA(Glu): step 1/2.</text>
</comment>
<dbReference type="PANTHER" id="PTHR43013">
    <property type="entry name" value="GLUTAMYL-TRNA REDUCTASE"/>
    <property type="match status" value="1"/>
</dbReference>
<dbReference type="PANTHER" id="PTHR43013:SF1">
    <property type="entry name" value="GLUTAMYL-TRNA REDUCTASE"/>
    <property type="match status" value="1"/>
</dbReference>
<evidence type="ECO:0000256" key="7">
    <source>
        <dbReference type="ARBA" id="ARBA00047464"/>
    </source>
</evidence>
<comment type="domain">
    <text evidence="8">Possesses an unusual extended V-shaped dimeric structure with each monomer consisting of three distinct domains arranged along a curved 'spinal' alpha-helix. The N-terminal catalytic domain specifically recognizes the glutamate moiety of the substrate. The second domain is the NADPH-binding domain, and the third C-terminal domain is responsible for dimerization.</text>
</comment>